<dbReference type="PRINTS" id="PR00080">
    <property type="entry name" value="SDRFAMILY"/>
</dbReference>
<dbReference type="InterPro" id="IPR052184">
    <property type="entry name" value="SDR_enzymes"/>
</dbReference>
<dbReference type="CDD" id="cd05325">
    <property type="entry name" value="carb_red_sniffer_like_SDR_c"/>
    <property type="match status" value="1"/>
</dbReference>
<dbReference type="EMBL" id="FLQY01000225">
    <property type="protein sequence ID" value="SBT09044.1"/>
    <property type="molecule type" value="Genomic_DNA"/>
</dbReference>
<dbReference type="Gene3D" id="3.40.50.720">
    <property type="entry name" value="NAD(P)-binding Rossmann-like Domain"/>
    <property type="match status" value="1"/>
</dbReference>
<dbReference type="PANTHER" id="PTHR45458">
    <property type="entry name" value="SHORT-CHAIN DEHYDROGENASE/REDUCTASE SDR"/>
    <property type="match status" value="1"/>
</dbReference>
<accession>A0A1A8XVJ3</accession>
<dbReference type="Pfam" id="PF00106">
    <property type="entry name" value="adh_short"/>
    <property type="match status" value="1"/>
</dbReference>
<dbReference type="InterPro" id="IPR036291">
    <property type="entry name" value="NAD(P)-bd_dom_sf"/>
</dbReference>
<reference evidence="2 3" key="1">
    <citation type="submission" date="2016-06" db="EMBL/GenBank/DDBJ databases">
        <authorList>
            <person name="Kjaerup R.B."/>
            <person name="Dalgaard T.S."/>
            <person name="Juul-Madsen H.R."/>
        </authorList>
    </citation>
    <scope>NUCLEOTIDE SEQUENCE [LARGE SCALE GENOMIC DNA]</scope>
    <source>
        <strain evidence="2">2</strain>
    </source>
</reference>
<dbReference type="RefSeq" id="WP_186411456.1">
    <property type="nucleotide sequence ID" value="NZ_FLQY01000225.1"/>
</dbReference>
<proteinExistence type="inferred from homology"/>
<dbReference type="InterPro" id="IPR002347">
    <property type="entry name" value="SDR_fam"/>
</dbReference>
<sequence>MNGPTYQVLVTGANRGLGLEFVRQYASAGCHVIACCRDPLKATELNRLATDSAGKIAVHALDVSEFSQIERLASELNGQAIDVLINNAGVYPRSSFGSIDYAEWHKAFLINTMAPMRMVECLVDHVAASRLRKIVTLSSKMGSITDNDSGSSALYRTSKAAVNMVMKNLAIELKSRGIAVGTLHPGWVKTDMGGANALIDVQQSVAGMRTVIERISLDDTGRFIAFDGQEVPW</sequence>
<dbReference type="SUPFAM" id="SSF51735">
    <property type="entry name" value="NAD(P)-binding Rossmann-fold domains"/>
    <property type="match status" value="1"/>
</dbReference>
<keyword evidence="3" id="KW-1185">Reference proteome</keyword>
<name>A0A1A8XVJ3_9RHOO</name>
<evidence type="ECO:0000256" key="1">
    <source>
        <dbReference type="RuleBase" id="RU000363"/>
    </source>
</evidence>
<evidence type="ECO:0000313" key="2">
    <source>
        <dbReference type="EMBL" id="SBT09044.1"/>
    </source>
</evidence>
<gene>
    <name evidence="2" type="ORF">PROAA_3000004</name>
</gene>
<comment type="similarity">
    <text evidence="1">Belongs to the short-chain dehydrogenases/reductases (SDR) family.</text>
</comment>
<organism evidence="2 3">
    <name type="scientific">Candidatus Propionivibrio aalborgensis</name>
    <dbReference type="NCBI Taxonomy" id="1860101"/>
    <lineage>
        <taxon>Bacteria</taxon>
        <taxon>Pseudomonadati</taxon>
        <taxon>Pseudomonadota</taxon>
        <taxon>Betaproteobacteria</taxon>
        <taxon>Rhodocyclales</taxon>
        <taxon>Rhodocyclaceae</taxon>
        <taxon>Propionivibrio</taxon>
    </lineage>
</organism>
<protein>
    <submittedName>
        <fullName evidence="2">Short-chain dehydrogenase/reductase SDR</fullName>
    </submittedName>
</protein>
<dbReference type="AlphaFoldDB" id="A0A1A8XVJ3"/>
<evidence type="ECO:0000313" key="3">
    <source>
        <dbReference type="Proteomes" id="UP000199600"/>
    </source>
</evidence>
<dbReference type="GO" id="GO:0016616">
    <property type="term" value="F:oxidoreductase activity, acting on the CH-OH group of donors, NAD or NADP as acceptor"/>
    <property type="evidence" value="ECO:0007669"/>
    <property type="project" value="TreeGrafter"/>
</dbReference>
<dbReference type="PRINTS" id="PR00081">
    <property type="entry name" value="GDHRDH"/>
</dbReference>
<dbReference type="Proteomes" id="UP000199600">
    <property type="component" value="Unassembled WGS sequence"/>
</dbReference>
<dbReference type="PANTHER" id="PTHR45458:SF1">
    <property type="entry name" value="SHORT CHAIN DEHYDROGENASE"/>
    <property type="match status" value="1"/>
</dbReference>